<evidence type="ECO:0000259" key="4">
    <source>
        <dbReference type="PROSITE" id="PS50042"/>
    </source>
</evidence>
<dbReference type="Gene3D" id="2.60.120.10">
    <property type="entry name" value="Jelly Rolls"/>
    <property type="match status" value="1"/>
</dbReference>
<dbReference type="InterPro" id="IPR000595">
    <property type="entry name" value="cNMP-bd_dom"/>
</dbReference>
<dbReference type="Proteomes" id="UP000235731">
    <property type="component" value="Unassembled WGS sequence"/>
</dbReference>
<dbReference type="InterPro" id="IPR036390">
    <property type="entry name" value="WH_DNA-bd_sf"/>
</dbReference>
<dbReference type="PANTHER" id="PTHR24567:SF74">
    <property type="entry name" value="HTH-TYPE TRANSCRIPTIONAL REGULATOR ARCR"/>
    <property type="match status" value="1"/>
</dbReference>
<dbReference type="CDD" id="cd00038">
    <property type="entry name" value="CAP_ED"/>
    <property type="match status" value="1"/>
</dbReference>
<dbReference type="SUPFAM" id="SSF46785">
    <property type="entry name" value="Winged helix' DNA-binding domain"/>
    <property type="match status" value="1"/>
</dbReference>
<dbReference type="GO" id="GO:0003677">
    <property type="term" value="F:DNA binding"/>
    <property type="evidence" value="ECO:0007669"/>
    <property type="project" value="UniProtKB-KW"/>
</dbReference>
<dbReference type="PROSITE" id="PS51063">
    <property type="entry name" value="HTH_CRP_2"/>
    <property type="match status" value="1"/>
</dbReference>
<dbReference type="PANTHER" id="PTHR24567">
    <property type="entry name" value="CRP FAMILY TRANSCRIPTIONAL REGULATORY PROTEIN"/>
    <property type="match status" value="1"/>
</dbReference>
<dbReference type="InterPro" id="IPR012318">
    <property type="entry name" value="HTH_CRP"/>
</dbReference>
<keyword evidence="1" id="KW-0805">Transcription regulation</keyword>
<dbReference type="GO" id="GO:0005829">
    <property type="term" value="C:cytosol"/>
    <property type="evidence" value="ECO:0007669"/>
    <property type="project" value="TreeGrafter"/>
</dbReference>
<dbReference type="SMART" id="SM00100">
    <property type="entry name" value="cNMP"/>
    <property type="match status" value="1"/>
</dbReference>
<comment type="caution">
    <text evidence="6">The sequence shown here is derived from an EMBL/GenBank/DDBJ whole genome shotgun (WGS) entry which is preliminary data.</text>
</comment>
<dbReference type="InterPro" id="IPR014710">
    <property type="entry name" value="RmlC-like_jellyroll"/>
</dbReference>
<dbReference type="PROSITE" id="PS50042">
    <property type="entry name" value="CNMP_BINDING_3"/>
    <property type="match status" value="1"/>
</dbReference>
<dbReference type="InterPro" id="IPR018490">
    <property type="entry name" value="cNMP-bd_dom_sf"/>
</dbReference>
<protein>
    <submittedName>
        <fullName evidence="6">Transcriptional regulator</fullName>
    </submittedName>
</protein>
<accession>A0A2N7PLM3</accession>
<evidence type="ECO:0000256" key="2">
    <source>
        <dbReference type="ARBA" id="ARBA00023125"/>
    </source>
</evidence>
<evidence type="ECO:0000259" key="5">
    <source>
        <dbReference type="PROSITE" id="PS51063"/>
    </source>
</evidence>
<dbReference type="PRINTS" id="PR00034">
    <property type="entry name" value="HTHCRP"/>
</dbReference>
<dbReference type="Pfam" id="PF00027">
    <property type="entry name" value="cNMP_binding"/>
    <property type="match status" value="1"/>
</dbReference>
<gene>
    <name evidence="6" type="ORF">C0197_00080</name>
</gene>
<evidence type="ECO:0000313" key="6">
    <source>
        <dbReference type="EMBL" id="PMP64633.1"/>
    </source>
</evidence>
<feature type="domain" description="HTH crp-type" evidence="5">
    <location>
        <begin position="151"/>
        <end position="219"/>
    </location>
</feature>
<reference evidence="6 7" key="1">
    <citation type="submission" date="2018-01" db="EMBL/GenBank/DDBJ databases">
        <title>Metagenomic assembled genomes from two thermal pools in the Uzon Caldera, Kamchatka, Russia.</title>
        <authorList>
            <person name="Wilkins L."/>
            <person name="Ettinger C."/>
        </authorList>
    </citation>
    <scope>NUCLEOTIDE SEQUENCE [LARGE SCALE GENOMIC DNA]</scope>
    <source>
        <strain evidence="6">ZAV-15</strain>
    </source>
</reference>
<name>A0A2N7PLM3_9BACT</name>
<proteinExistence type="predicted"/>
<dbReference type="SMART" id="SM00419">
    <property type="entry name" value="HTH_CRP"/>
    <property type="match status" value="1"/>
</dbReference>
<keyword evidence="2" id="KW-0238">DNA-binding</keyword>
<organism evidence="6 7">
    <name type="scientific">Caldimicrobium thiodismutans</name>
    <dbReference type="NCBI Taxonomy" id="1653476"/>
    <lineage>
        <taxon>Bacteria</taxon>
        <taxon>Pseudomonadati</taxon>
        <taxon>Thermodesulfobacteriota</taxon>
        <taxon>Thermodesulfobacteria</taxon>
        <taxon>Thermodesulfobacteriales</taxon>
        <taxon>Thermodesulfobacteriaceae</taxon>
        <taxon>Caldimicrobium</taxon>
    </lineage>
</organism>
<dbReference type="Pfam" id="PF13545">
    <property type="entry name" value="HTH_Crp_2"/>
    <property type="match status" value="1"/>
</dbReference>
<evidence type="ECO:0000256" key="3">
    <source>
        <dbReference type="ARBA" id="ARBA00023163"/>
    </source>
</evidence>
<evidence type="ECO:0000313" key="7">
    <source>
        <dbReference type="Proteomes" id="UP000235731"/>
    </source>
</evidence>
<dbReference type="InterPro" id="IPR050397">
    <property type="entry name" value="Env_Response_Regulators"/>
</dbReference>
<dbReference type="SUPFAM" id="SSF51206">
    <property type="entry name" value="cAMP-binding domain-like"/>
    <property type="match status" value="1"/>
</dbReference>
<sequence>MNEDKKLLRSVLKESLFFKGLSEPLLEEFERIAIIKTYTKNQIIFREGEKALGFFLVLEGVVKIYKLSEKGKEHIIHLLGEGEVFSEIALSQVENYPAYAEAITPVKVAFFDKNHFLNLLKRRPELAQNLIALFSIKLRSLVKTIENLVLREAGERLLHYLWELSEEGQKKILELKINKSHLALLLGITPETLSRLFQRYQKEGLITFEKNKIILLDTKELKLRINQGIL</sequence>
<dbReference type="GO" id="GO:0003700">
    <property type="term" value="F:DNA-binding transcription factor activity"/>
    <property type="evidence" value="ECO:0007669"/>
    <property type="project" value="TreeGrafter"/>
</dbReference>
<keyword evidence="3" id="KW-0804">Transcription</keyword>
<feature type="domain" description="Cyclic nucleotide-binding" evidence="4">
    <location>
        <begin position="17"/>
        <end position="137"/>
    </location>
</feature>
<evidence type="ECO:0000256" key="1">
    <source>
        <dbReference type="ARBA" id="ARBA00023015"/>
    </source>
</evidence>
<dbReference type="AlphaFoldDB" id="A0A2N7PLM3"/>
<dbReference type="EMBL" id="PNIE01000002">
    <property type="protein sequence ID" value="PMP64633.1"/>
    <property type="molecule type" value="Genomic_DNA"/>
</dbReference>